<feature type="transmembrane region" description="Helical" evidence="1">
    <location>
        <begin position="82"/>
        <end position="100"/>
    </location>
</feature>
<keyword evidence="1" id="KW-0812">Transmembrane</keyword>
<feature type="transmembrane region" description="Helical" evidence="1">
    <location>
        <begin position="25"/>
        <end position="43"/>
    </location>
</feature>
<feature type="transmembrane region" description="Helical" evidence="1">
    <location>
        <begin position="49"/>
        <end position="70"/>
    </location>
</feature>
<organism evidence="2">
    <name type="scientific">Streptomyces sp. SID12501</name>
    <dbReference type="NCBI Taxonomy" id="2706042"/>
    <lineage>
        <taxon>Bacteria</taxon>
        <taxon>Bacillati</taxon>
        <taxon>Actinomycetota</taxon>
        <taxon>Actinomycetes</taxon>
        <taxon>Kitasatosporales</taxon>
        <taxon>Streptomycetaceae</taxon>
        <taxon>Streptomyces</taxon>
    </lineage>
</organism>
<reference evidence="2" key="1">
    <citation type="submission" date="2020-01" db="EMBL/GenBank/DDBJ databases">
        <title>Insect and environment-associated Actinomycetes.</title>
        <authorList>
            <person name="Currrie C."/>
            <person name="Chevrette M."/>
            <person name="Carlson C."/>
            <person name="Stubbendieck R."/>
            <person name="Wendt-Pienkowski E."/>
        </authorList>
    </citation>
    <scope>NUCLEOTIDE SEQUENCE</scope>
    <source>
        <strain evidence="2">SID12501</strain>
    </source>
</reference>
<gene>
    <name evidence="2" type="ORF">G3I71_42500</name>
</gene>
<dbReference type="AlphaFoldDB" id="A0A6B3C798"/>
<evidence type="ECO:0000256" key="1">
    <source>
        <dbReference type="SAM" id="Phobius"/>
    </source>
</evidence>
<evidence type="ECO:0000313" key="2">
    <source>
        <dbReference type="EMBL" id="NEC92294.1"/>
    </source>
</evidence>
<proteinExistence type="predicted"/>
<keyword evidence="1" id="KW-1133">Transmembrane helix</keyword>
<sequence length="139" mass="14472">MTNNSNLNDSTTQEAFETVKKCVKLFGAVSGIVLATTAVVAILGNDVTAFMWIRGAVMLAMAPVILRLVAGAAQGSRSNFERVRILTTVLPVAIIVVDLIPGLCPSWYAAMQAIGALGLIGAAVITRRAPLSGAFAKTV</sequence>
<comment type="caution">
    <text evidence="2">The sequence shown here is derived from an EMBL/GenBank/DDBJ whole genome shotgun (WGS) entry which is preliminary data.</text>
</comment>
<name>A0A6B3C798_9ACTN</name>
<dbReference type="RefSeq" id="WP_164323813.1">
    <property type="nucleotide sequence ID" value="NZ_JAAGLU010000064.1"/>
</dbReference>
<dbReference type="EMBL" id="JAAGLU010000064">
    <property type="protein sequence ID" value="NEC92294.1"/>
    <property type="molecule type" value="Genomic_DNA"/>
</dbReference>
<accession>A0A6B3C798</accession>
<feature type="transmembrane region" description="Helical" evidence="1">
    <location>
        <begin position="106"/>
        <end position="125"/>
    </location>
</feature>
<keyword evidence="1" id="KW-0472">Membrane</keyword>
<protein>
    <submittedName>
        <fullName evidence="2">Uncharacterized protein</fullName>
    </submittedName>
</protein>